<dbReference type="GO" id="GO:0044205">
    <property type="term" value="P:'de novo' UMP biosynthetic process"/>
    <property type="evidence" value="ECO:0007669"/>
    <property type="project" value="UniProtKB-UniRule"/>
</dbReference>
<dbReference type="AlphaFoldDB" id="A0A0D1XDK8"/>
<dbReference type="Pfam" id="PF00117">
    <property type="entry name" value="GATase"/>
    <property type="match status" value="1"/>
</dbReference>
<keyword evidence="4 8" id="KW-0547">Nucleotide-binding</keyword>
<comment type="subunit">
    <text evidence="8">Composed of two chains; the small (or glutamine) chain promotes the hydrolysis of glutamine to ammonia, which is used by the large (or ammonia) chain to synthesize carbamoyl phosphate. Tetramer of heterodimers (alpha,beta)4.</text>
</comment>
<evidence type="ECO:0000313" key="12">
    <source>
        <dbReference type="Proteomes" id="UP000037269"/>
    </source>
</evidence>
<dbReference type="GO" id="GO:0006541">
    <property type="term" value="P:glutamine metabolic process"/>
    <property type="evidence" value="ECO:0007669"/>
    <property type="project" value="InterPro"/>
</dbReference>
<organism evidence="10 12">
    <name type="scientific">Aneurinibacillus migulanus</name>
    <name type="common">Bacillus migulanus</name>
    <dbReference type="NCBI Taxonomy" id="47500"/>
    <lineage>
        <taxon>Bacteria</taxon>
        <taxon>Bacillati</taxon>
        <taxon>Bacillota</taxon>
        <taxon>Bacilli</taxon>
        <taxon>Bacillales</taxon>
        <taxon>Paenibacillaceae</taxon>
        <taxon>Aneurinibacillus group</taxon>
        <taxon>Aneurinibacillus</taxon>
    </lineage>
</organism>
<comment type="function">
    <text evidence="8">Small subunit of the glutamine-dependent carbamoyl phosphate synthetase (CPSase). CPSase catalyzes the formation of carbamoyl phosphate from the ammonia moiety of glutamine, carbonate, and phosphate donated by ATP, constituting the first step of 2 biosynthetic pathways, one leading to arginine and/or urea and the other to pyrimidine nucleotides. The small subunit (glutamine amidotransferase) binds and cleaves glutamine to supply the large subunit with the substrate ammonia.</text>
</comment>
<evidence type="ECO:0000256" key="2">
    <source>
        <dbReference type="ARBA" id="ARBA00007800"/>
    </source>
</evidence>
<feature type="domain" description="Carbamoyl-phosphate synthase small subunit N-terminal" evidence="9">
    <location>
        <begin position="1"/>
        <end position="131"/>
    </location>
</feature>
<dbReference type="InterPro" id="IPR029062">
    <property type="entry name" value="Class_I_gatase-like"/>
</dbReference>
<dbReference type="GO" id="GO:0006207">
    <property type="term" value="P:'de novo' pyrimidine nucleobase biosynthetic process"/>
    <property type="evidence" value="ECO:0007669"/>
    <property type="project" value="InterPro"/>
</dbReference>
<comment type="similarity">
    <text evidence="2 8">Belongs to the CarA family.</text>
</comment>
<evidence type="ECO:0000313" key="11">
    <source>
        <dbReference type="EMBL" id="SDI49220.1"/>
    </source>
</evidence>
<dbReference type="GO" id="GO:0006526">
    <property type="term" value="P:L-arginine biosynthetic process"/>
    <property type="evidence" value="ECO:0007669"/>
    <property type="project" value="UniProtKB-UniRule"/>
</dbReference>
<dbReference type="UniPathway" id="UPA00068">
    <property type="reaction ID" value="UER00171"/>
</dbReference>
<keyword evidence="8" id="KW-0055">Arginine biosynthesis</keyword>
<dbReference type="GeneID" id="42304221"/>
<evidence type="ECO:0000256" key="7">
    <source>
        <dbReference type="ARBA" id="ARBA00048816"/>
    </source>
</evidence>
<gene>
    <name evidence="8" type="primary">carA</name>
    <name evidence="10" type="ORF">AF333_03225</name>
    <name evidence="11" type="ORF">SAMN04487909_104215</name>
</gene>
<proteinExistence type="inferred from homology"/>
<dbReference type="HAMAP" id="MF_01209">
    <property type="entry name" value="CPSase_S_chain"/>
    <property type="match status" value="1"/>
</dbReference>
<dbReference type="PATRIC" id="fig|47500.12.peg.3720"/>
<feature type="region of interest" description="CPSase" evidence="8">
    <location>
        <begin position="1"/>
        <end position="167"/>
    </location>
</feature>
<evidence type="ECO:0000256" key="8">
    <source>
        <dbReference type="HAMAP-Rule" id="MF_01209"/>
    </source>
</evidence>
<dbReference type="EC" id="6.3.5.5" evidence="8"/>
<feature type="active site" description="Nucleophile" evidence="8">
    <location>
        <position position="243"/>
    </location>
</feature>
<feature type="active site" evidence="8">
    <location>
        <position position="328"/>
    </location>
</feature>
<dbReference type="SUPFAM" id="SSF52317">
    <property type="entry name" value="Class I glutamine amidotransferase-like"/>
    <property type="match status" value="1"/>
</dbReference>
<keyword evidence="5 8" id="KW-0067">ATP-binding</keyword>
<dbReference type="GO" id="GO:0004088">
    <property type="term" value="F:carbamoyl-phosphate synthase (glutamine-hydrolyzing) activity"/>
    <property type="evidence" value="ECO:0007669"/>
    <property type="project" value="UniProtKB-UniRule"/>
</dbReference>
<evidence type="ECO:0000256" key="6">
    <source>
        <dbReference type="ARBA" id="ARBA00022962"/>
    </source>
</evidence>
<feature type="binding site" evidence="8">
    <location>
        <position position="45"/>
    </location>
    <ligand>
        <name>L-glutamine</name>
        <dbReference type="ChEBI" id="CHEBI:58359"/>
    </ligand>
</feature>
<dbReference type="InterPro" id="IPR036480">
    <property type="entry name" value="CarbP_synth_ssu_N_sf"/>
</dbReference>
<dbReference type="InterPro" id="IPR006274">
    <property type="entry name" value="CarbamoylP_synth_ssu"/>
</dbReference>
<dbReference type="PRINTS" id="PR00096">
    <property type="entry name" value="GATASE"/>
</dbReference>
<evidence type="ECO:0000256" key="4">
    <source>
        <dbReference type="ARBA" id="ARBA00022741"/>
    </source>
</evidence>
<dbReference type="PRINTS" id="PR00099">
    <property type="entry name" value="CPSGATASE"/>
</dbReference>
<dbReference type="InterPro" id="IPR017926">
    <property type="entry name" value="GATASE"/>
</dbReference>
<comment type="catalytic activity">
    <reaction evidence="8">
        <text>L-glutamine + H2O = L-glutamate + NH4(+)</text>
        <dbReference type="Rhea" id="RHEA:15889"/>
        <dbReference type="ChEBI" id="CHEBI:15377"/>
        <dbReference type="ChEBI" id="CHEBI:28938"/>
        <dbReference type="ChEBI" id="CHEBI:29985"/>
        <dbReference type="ChEBI" id="CHEBI:58359"/>
    </reaction>
</comment>
<reference evidence="10 12" key="1">
    <citation type="submission" date="2015-07" db="EMBL/GenBank/DDBJ databases">
        <title>Fjat-14205 dsm 2895.</title>
        <authorList>
            <person name="Liu B."/>
            <person name="Wang J."/>
            <person name="Zhu Y."/>
            <person name="Liu G."/>
            <person name="Chen Q."/>
            <person name="Chen Z."/>
            <person name="Lan J."/>
            <person name="Che J."/>
            <person name="Ge C."/>
            <person name="Shi H."/>
            <person name="Pan Z."/>
            <person name="Liu X."/>
        </authorList>
    </citation>
    <scope>NUCLEOTIDE SEQUENCE [LARGE SCALE GENOMIC DNA]</scope>
    <source>
        <strain evidence="10 12">DSM 2895</strain>
    </source>
</reference>
<evidence type="ECO:0000256" key="1">
    <source>
        <dbReference type="ARBA" id="ARBA00005077"/>
    </source>
</evidence>
<dbReference type="Gene3D" id="3.40.50.880">
    <property type="match status" value="1"/>
</dbReference>
<dbReference type="PANTHER" id="PTHR43418">
    <property type="entry name" value="MULTIFUNCTIONAL TRYPTOPHAN BIOSYNTHESIS PROTEIN-RELATED"/>
    <property type="match status" value="1"/>
</dbReference>
<dbReference type="PRINTS" id="PR00097">
    <property type="entry name" value="ANTSNTHASEII"/>
</dbReference>
<dbReference type="UniPathway" id="UPA00070">
    <property type="reaction ID" value="UER00115"/>
</dbReference>
<dbReference type="SMART" id="SM01097">
    <property type="entry name" value="CPSase_sm_chain"/>
    <property type="match status" value="1"/>
</dbReference>
<dbReference type="InterPro" id="IPR050472">
    <property type="entry name" value="Anth_synth/Amidotransfase"/>
</dbReference>
<dbReference type="PANTHER" id="PTHR43418:SF7">
    <property type="entry name" value="CARBAMOYL-PHOSPHATE SYNTHASE SMALL CHAIN"/>
    <property type="match status" value="1"/>
</dbReference>
<evidence type="ECO:0000256" key="5">
    <source>
        <dbReference type="ARBA" id="ARBA00022840"/>
    </source>
</evidence>
<comment type="catalytic activity">
    <reaction evidence="7 8">
        <text>hydrogencarbonate + L-glutamine + 2 ATP + H2O = carbamoyl phosphate + L-glutamate + 2 ADP + phosphate + 2 H(+)</text>
        <dbReference type="Rhea" id="RHEA:18633"/>
        <dbReference type="ChEBI" id="CHEBI:15377"/>
        <dbReference type="ChEBI" id="CHEBI:15378"/>
        <dbReference type="ChEBI" id="CHEBI:17544"/>
        <dbReference type="ChEBI" id="CHEBI:29985"/>
        <dbReference type="ChEBI" id="CHEBI:30616"/>
        <dbReference type="ChEBI" id="CHEBI:43474"/>
        <dbReference type="ChEBI" id="CHEBI:58228"/>
        <dbReference type="ChEBI" id="CHEBI:58359"/>
        <dbReference type="ChEBI" id="CHEBI:456216"/>
        <dbReference type="EC" id="6.3.5.5"/>
    </reaction>
</comment>
<dbReference type="CDD" id="cd01744">
    <property type="entry name" value="GATase1_CPSase"/>
    <property type="match status" value="1"/>
</dbReference>
<comment type="pathway">
    <text evidence="8">Pyrimidine metabolism; UMP biosynthesis via de novo pathway; (S)-dihydroorotate from bicarbonate: step 1/3.</text>
</comment>
<sequence length="358" mass="39524">MKGYLVLSTGDIFEGEWFGSVQDCTGEVVFNTGMTGYQEVLSDPSYAGQIITFTYPLIGNYGINERDFESIKPACRALLVGDLCQQPSHYESGYTLSEVAEKYGIGGLSGIDTRAITHIVRTHGEVYGLLTTEQEKLASFIPQPVREVVPGVSVVSVQEYGKEARGPHVVLIDYGYKKSILQSLLDGGCRVTVMPYNVTYNQVQAIDPDGVFLSNGPGDPKEITPHLGELKKIVEIYPTMGICLGHQLISLIYGCDTERLPYGHRGSNHPVKDLRTGKVYMTSQNHGYVVKEDSLSKTPLVLTFRNVNDKSVEGVRHKELPIWSVQFHPEAHAGPQDTGHLFTEFIQQCQVTGEKSYA</sequence>
<dbReference type="PROSITE" id="PS51273">
    <property type="entry name" value="GATASE_TYPE_1"/>
    <property type="match status" value="1"/>
</dbReference>
<feature type="binding site" evidence="8">
    <location>
        <position position="288"/>
    </location>
    <ligand>
        <name>L-glutamine</name>
        <dbReference type="ChEBI" id="CHEBI:58359"/>
    </ligand>
</feature>
<dbReference type="Proteomes" id="UP000037269">
    <property type="component" value="Unassembled WGS sequence"/>
</dbReference>
<evidence type="ECO:0000256" key="3">
    <source>
        <dbReference type="ARBA" id="ARBA00022598"/>
    </source>
</evidence>
<feature type="binding site" evidence="8">
    <location>
        <position position="247"/>
    </location>
    <ligand>
        <name>L-glutamine</name>
        <dbReference type="ChEBI" id="CHEBI:58359"/>
    </ligand>
</feature>
<evidence type="ECO:0000313" key="13">
    <source>
        <dbReference type="Proteomes" id="UP000182836"/>
    </source>
</evidence>
<dbReference type="STRING" id="47500.AF333_03225"/>
<feature type="binding site" evidence="8">
    <location>
        <position position="216"/>
    </location>
    <ligand>
        <name>L-glutamine</name>
        <dbReference type="ChEBI" id="CHEBI:58359"/>
    </ligand>
</feature>
<dbReference type="InterPro" id="IPR002474">
    <property type="entry name" value="CarbamoylP_synth_ssu_N"/>
</dbReference>
<feature type="binding site" evidence="8">
    <location>
        <position position="244"/>
    </location>
    <ligand>
        <name>L-glutamine</name>
        <dbReference type="ChEBI" id="CHEBI:58359"/>
    </ligand>
</feature>
<evidence type="ECO:0000259" key="9">
    <source>
        <dbReference type="SMART" id="SM01097"/>
    </source>
</evidence>
<dbReference type="SUPFAM" id="SSF52021">
    <property type="entry name" value="Carbamoyl phosphate synthetase, small subunit N-terminal domain"/>
    <property type="match status" value="1"/>
</dbReference>
<dbReference type="GO" id="GO:0005524">
    <property type="term" value="F:ATP binding"/>
    <property type="evidence" value="ECO:0007669"/>
    <property type="project" value="UniProtKB-UniRule"/>
</dbReference>
<dbReference type="Pfam" id="PF00988">
    <property type="entry name" value="CPSase_sm_chain"/>
    <property type="match status" value="1"/>
</dbReference>
<reference evidence="11 13" key="2">
    <citation type="submission" date="2016-10" db="EMBL/GenBank/DDBJ databases">
        <authorList>
            <person name="de Groot N.N."/>
        </authorList>
    </citation>
    <scope>NUCLEOTIDE SEQUENCE [LARGE SCALE GENOMIC DNA]</scope>
    <source>
        <strain evidence="11 13">DSM 2895</strain>
    </source>
</reference>
<keyword evidence="6 8" id="KW-0315">Glutamine amidotransferase</keyword>
<evidence type="ECO:0000313" key="10">
    <source>
        <dbReference type="EMBL" id="KON94650.1"/>
    </source>
</evidence>
<keyword evidence="8" id="KW-0665">Pyrimidine biosynthesis</keyword>
<dbReference type="EMBL" id="LGUG01000004">
    <property type="protein sequence ID" value="KON94650.1"/>
    <property type="molecule type" value="Genomic_DNA"/>
</dbReference>
<feature type="active site" evidence="8">
    <location>
        <position position="330"/>
    </location>
</feature>
<dbReference type="NCBIfam" id="NF009475">
    <property type="entry name" value="PRK12838.1"/>
    <property type="match status" value="1"/>
</dbReference>
<comment type="pathway">
    <text evidence="1 8">Amino-acid biosynthesis; L-arginine biosynthesis; carbamoyl phosphate from bicarbonate: step 1/1.</text>
</comment>
<dbReference type="Proteomes" id="UP000182836">
    <property type="component" value="Unassembled WGS sequence"/>
</dbReference>
<dbReference type="InterPro" id="IPR035686">
    <property type="entry name" value="CPSase_GATase1"/>
</dbReference>
<name>A0A0D1XDK8_ANEMI</name>
<accession>A0A0D1XDK8</accession>
<keyword evidence="8" id="KW-0028">Amino-acid biosynthesis</keyword>
<dbReference type="Gene3D" id="3.50.30.20">
    <property type="entry name" value="Carbamoyl-phosphate synthase small subunit, N-terminal domain"/>
    <property type="match status" value="1"/>
</dbReference>
<keyword evidence="3 8" id="KW-0436">Ligase</keyword>
<dbReference type="RefSeq" id="WP_043067693.1">
    <property type="nucleotide sequence ID" value="NZ_BJOA01000134.1"/>
</dbReference>
<dbReference type="EMBL" id="FNED01000004">
    <property type="protein sequence ID" value="SDI49220.1"/>
    <property type="molecule type" value="Genomic_DNA"/>
</dbReference>
<feature type="binding site" evidence="8">
    <location>
        <position position="218"/>
    </location>
    <ligand>
        <name>L-glutamine</name>
        <dbReference type="ChEBI" id="CHEBI:58359"/>
    </ligand>
</feature>
<keyword evidence="12" id="KW-1185">Reference proteome</keyword>
<feature type="binding site" evidence="8">
    <location>
        <position position="287"/>
    </location>
    <ligand>
        <name>L-glutamine</name>
        <dbReference type="ChEBI" id="CHEBI:58359"/>
    </ligand>
</feature>
<dbReference type="OrthoDB" id="9804328at2"/>
<dbReference type="NCBIfam" id="TIGR01368">
    <property type="entry name" value="CPSaseIIsmall"/>
    <property type="match status" value="1"/>
</dbReference>
<protein>
    <recommendedName>
        <fullName evidence="8">Carbamoyl phosphate synthase small chain</fullName>
        <ecNumber evidence="8">6.3.5.5</ecNumber>
    </recommendedName>
    <alternativeName>
        <fullName evidence="8">Carbamoyl phosphate synthetase glutamine chain</fullName>
    </alternativeName>
</protein>
<feature type="binding site" evidence="8">
    <location>
        <position position="285"/>
    </location>
    <ligand>
        <name>L-glutamine</name>
        <dbReference type="ChEBI" id="CHEBI:58359"/>
    </ligand>
</feature>